<dbReference type="Proteomes" id="UP000324629">
    <property type="component" value="Unassembled WGS sequence"/>
</dbReference>
<gene>
    <name evidence="1" type="ORF">DEA37_0002685</name>
</gene>
<dbReference type="AlphaFoldDB" id="A0A5J4NL82"/>
<proteinExistence type="predicted"/>
<evidence type="ECO:0000313" key="1">
    <source>
        <dbReference type="EMBL" id="KAA3676366.1"/>
    </source>
</evidence>
<dbReference type="EMBL" id="QNGE01002025">
    <property type="protein sequence ID" value="KAA3676366.1"/>
    <property type="molecule type" value="Genomic_DNA"/>
</dbReference>
<name>A0A5J4NL82_9TREM</name>
<comment type="caution">
    <text evidence="1">The sequence shown here is derived from an EMBL/GenBank/DDBJ whole genome shotgun (WGS) entry which is preliminary data.</text>
</comment>
<protein>
    <submittedName>
        <fullName evidence="1">Uncharacterized protein</fullName>
    </submittedName>
</protein>
<accession>A0A5J4NL82</accession>
<reference evidence="1 2" key="1">
    <citation type="journal article" date="2019" name="Gigascience">
        <title>Whole-genome sequence of the oriental lung fluke Paragonimus westermani.</title>
        <authorList>
            <person name="Oey H."/>
            <person name="Zakrzewski M."/>
            <person name="Narain K."/>
            <person name="Devi K.R."/>
            <person name="Agatsuma T."/>
            <person name="Nawaratna S."/>
            <person name="Gobert G.N."/>
            <person name="Jones M.K."/>
            <person name="Ragan M.A."/>
            <person name="McManus D.P."/>
            <person name="Krause L."/>
        </authorList>
    </citation>
    <scope>NUCLEOTIDE SEQUENCE [LARGE SCALE GENOMIC DNA]</scope>
    <source>
        <strain evidence="1 2">IND2009</strain>
    </source>
</reference>
<keyword evidence="2" id="KW-1185">Reference proteome</keyword>
<evidence type="ECO:0000313" key="2">
    <source>
        <dbReference type="Proteomes" id="UP000324629"/>
    </source>
</evidence>
<sequence length="44" mass="4954">MSLVLVCCLYLSAILIITLMWIVSPVGLMQFPLHIIPPPHLHVM</sequence>
<organism evidence="1 2">
    <name type="scientific">Paragonimus westermani</name>
    <dbReference type="NCBI Taxonomy" id="34504"/>
    <lineage>
        <taxon>Eukaryota</taxon>
        <taxon>Metazoa</taxon>
        <taxon>Spiralia</taxon>
        <taxon>Lophotrochozoa</taxon>
        <taxon>Platyhelminthes</taxon>
        <taxon>Trematoda</taxon>
        <taxon>Digenea</taxon>
        <taxon>Plagiorchiida</taxon>
        <taxon>Troglotremata</taxon>
        <taxon>Troglotrematidae</taxon>
        <taxon>Paragonimus</taxon>
    </lineage>
</organism>